<evidence type="ECO:0000313" key="3">
    <source>
        <dbReference type="Proteomes" id="UP000289784"/>
    </source>
</evidence>
<evidence type="ECO:0000313" key="2">
    <source>
        <dbReference type="EMBL" id="RXR06218.1"/>
    </source>
</evidence>
<accession>A0A4Q1JX11</accession>
<sequence length="84" mass="9679">MPLPLPLLLLSLLLLILPLPLPLRLILLFAFDLWSRKARRAPEEKTGEEARLFERSELSAVPFFPRSAGDRRAAAASVRRKRFW</sequence>
<name>A0A4Q1JX11_9GAMM</name>
<dbReference type="Proteomes" id="UP000289784">
    <property type="component" value="Unassembled WGS sequence"/>
</dbReference>
<dbReference type="AlphaFoldDB" id="A0A4Q1JX11"/>
<keyword evidence="1" id="KW-1133">Transmembrane helix</keyword>
<gene>
    <name evidence="2" type="ORF">EPA99_09985</name>
</gene>
<proteinExistence type="predicted"/>
<protein>
    <submittedName>
        <fullName evidence="2">Uncharacterized protein</fullName>
    </submittedName>
</protein>
<keyword evidence="1" id="KW-0812">Transmembrane</keyword>
<feature type="transmembrane region" description="Helical" evidence="1">
    <location>
        <begin position="6"/>
        <end position="31"/>
    </location>
</feature>
<keyword evidence="1" id="KW-0472">Membrane</keyword>
<keyword evidence="3" id="KW-1185">Reference proteome</keyword>
<evidence type="ECO:0000256" key="1">
    <source>
        <dbReference type="SAM" id="Phobius"/>
    </source>
</evidence>
<organism evidence="2 3">
    <name type="scientific">Pseudoxanthomonas composti</name>
    <dbReference type="NCBI Taxonomy" id="2137479"/>
    <lineage>
        <taxon>Bacteria</taxon>
        <taxon>Pseudomonadati</taxon>
        <taxon>Pseudomonadota</taxon>
        <taxon>Gammaproteobacteria</taxon>
        <taxon>Lysobacterales</taxon>
        <taxon>Lysobacteraceae</taxon>
        <taxon>Pseudoxanthomonas</taxon>
    </lineage>
</organism>
<reference evidence="2 3" key="1">
    <citation type="submission" date="2019-01" db="EMBL/GenBank/DDBJ databases">
        <title>Pseudoxanthomonas composti sp. nov., isolated from compost.</title>
        <authorList>
            <person name="Yang G."/>
        </authorList>
    </citation>
    <scope>NUCLEOTIDE SEQUENCE [LARGE SCALE GENOMIC DNA]</scope>
    <source>
        <strain evidence="2 3">GSS15</strain>
    </source>
</reference>
<dbReference type="EMBL" id="SAWZ01000004">
    <property type="protein sequence ID" value="RXR06218.1"/>
    <property type="molecule type" value="Genomic_DNA"/>
</dbReference>
<comment type="caution">
    <text evidence="2">The sequence shown here is derived from an EMBL/GenBank/DDBJ whole genome shotgun (WGS) entry which is preliminary data.</text>
</comment>